<gene>
    <name evidence="2" type="ORF">B7Z70_15965</name>
</gene>
<evidence type="ECO:0000313" key="3">
    <source>
        <dbReference type="Proteomes" id="UP000216779"/>
    </source>
</evidence>
<dbReference type="EMBL" id="NCBC01000989">
    <property type="protein sequence ID" value="OYV71764.1"/>
    <property type="molecule type" value="Genomic_DNA"/>
</dbReference>
<proteinExistence type="predicted"/>
<accession>A0A257SF01</accession>
<feature type="compositionally biased region" description="Low complexity" evidence="1">
    <location>
        <begin position="21"/>
        <end position="35"/>
    </location>
</feature>
<dbReference type="Proteomes" id="UP000216779">
    <property type="component" value="Unassembled WGS sequence"/>
</dbReference>
<feature type="region of interest" description="Disordered" evidence="1">
    <location>
        <begin position="21"/>
        <end position="70"/>
    </location>
</feature>
<comment type="caution">
    <text evidence="2">The sequence shown here is derived from an EMBL/GenBank/DDBJ whole genome shotgun (WGS) entry which is preliminary data.</text>
</comment>
<sequence>MGGVPLAPAVLGAGSMGITGVEEAPSEVPAPVEGAGRSTQGRKRPLAQDPAPSLGPGPRSWSTMCAASPGPRQILAKSKSRILSIKQQESAVAARVQENEATLSQQMGLTDNINQRLRSQCLGKRRHGYFPHTP</sequence>
<evidence type="ECO:0000256" key="1">
    <source>
        <dbReference type="SAM" id="MobiDB-lite"/>
    </source>
</evidence>
<name>A0A257SF01_9PROT</name>
<evidence type="ECO:0000313" key="2">
    <source>
        <dbReference type="EMBL" id="OYV71764.1"/>
    </source>
</evidence>
<protein>
    <submittedName>
        <fullName evidence="2">Uncharacterized protein</fullName>
    </submittedName>
</protein>
<organism evidence="2 3">
    <name type="scientific">Acidithiobacillus ferrivorans</name>
    <dbReference type="NCBI Taxonomy" id="160808"/>
    <lineage>
        <taxon>Bacteria</taxon>
        <taxon>Pseudomonadati</taxon>
        <taxon>Pseudomonadota</taxon>
        <taxon>Acidithiobacillia</taxon>
        <taxon>Acidithiobacillales</taxon>
        <taxon>Acidithiobacillaceae</taxon>
        <taxon>Acidithiobacillus</taxon>
    </lineage>
</organism>
<dbReference type="AlphaFoldDB" id="A0A257SF01"/>
<reference evidence="2 3" key="1">
    <citation type="submission" date="2017-03" db="EMBL/GenBank/DDBJ databases">
        <title>Lifting the veil on microbial sulfur biogeochemistry in mining wastewaters.</title>
        <authorList>
            <person name="Kantor R.S."/>
            <person name="Colenbrander Nelson T."/>
            <person name="Marshall S."/>
            <person name="Bennett D."/>
            <person name="Apte S."/>
            <person name="Camacho D."/>
            <person name="Thomas B.C."/>
            <person name="Warren L.A."/>
            <person name="Banfield J.F."/>
        </authorList>
    </citation>
    <scope>NUCLEOTIDE SEQUENCE [LARGE SCALE GENOMIC DNA]</scope>
    <source>
        <strain evidence="2">21-59-9</strain>
    </source>
</reference>